<protein>
    <recommendedName>
        <fullName evidence="1">SaeA second Fn3-like domain-containing protein</fullName>
    </recommendedName>
</protein>
<gene>
    <name evidence="2" type="ORF">ACH4TF_02350</name>
</gene>
<dbReference type="Proteomes" id="UP001611162">
    <property type="component" value="Unassembled WGS sequence"/>
</dbReference>
<evidence type="ECO:0000259" key="1">
    <source>
        <dbReference type="Pfam" id="PF25833"/>
    </source>
</evidence>
<evidence type="ECO:0000313" key="3">
    <source>
        <dbReference type="Proteomes" id="UP001611162"/>
    </source>
</evidence>
<evidence type="ECO:0000313" key="2">
    <source>
        <dbReference type="EMBL" id="MFI0909278.1"/>
    </source>
</evidence>
<sequence length="728" mass="78044">MPVSPLVPAYDDLRARQAALGLRHAADGLFPVGGRPAVRFLVLDGLRVPGRGGRPRHVDRDRLAEIRAASTGPAAWDALLTRYDAVLAEDPMGLRRIVLYELLRLLRDDPQGPRPEAAVALGVDPAEATALAYAARHAPRLEPAARTAAETLPDAWRERRVRHARALTRQLPTPLGDQRLARLVARVEARARHVDDLLKEADALKRAGDAPAAAQRYLRAARAAEDDPHALRGLILTCRPDGALAAEPGPEGVRLNWRPDARAWRVLRYVAGQAPVTLGEATGTSTGTSTFTDTAAPLGERVRHAVLPLGEGDGDDGRIAGLPLLGPELLVAPEVEDVQASDARARVDATWRTPPGAHRVTVVRTGPRPETTATEIAASPHGFRDDGLAPGTYEYRISCVYRTAAGREVRSPGLRLRRTVHPWPDAVTALTVRPGDTPGTLTVGWTGGDRGDVRLLVWPGPPPSAGEDLPATADRLPSALPWLTVGSAGLRPPRGTTARLTAVTVLGERAVAGPSVRVDVPEAVEALTVRRVGPGRARLTFDWPGAADRVLVRWWQDGRADERRIGRSTYFREGLHIDVTGSAARFQAEPLAVTDADVLLPPPLAEAEIPADVAVSYTVERLGGRFAGRRRRVAVRAEVVGEAAPGLPELLLVARTATEPLPRTPEDGTPVLRLSGGELTGGPVSRDVQAAVEAAGIRRPYTLRAFLLGPHAHAVRLEEPPHKDLVVR</sequence>
<reference evidence="2 3" key="1">
    <citation type="submission" date="2024-10" db="EMBL/GenBank/DDBJ databases">
        <title>The Natural Products Discovery Center: Release of the First 8490 Sequenced Strains for Exploring Actinobacteria Biosynthetic Diversity.</title>
        <authorList>
            <person name="Kalkreuter E."/>
            <person name="Kautsar S.A."/>
            <person name="Yang D."/>
            <person name="Bader C.D."/>
            <person name="Teijaro C.N."/>
            <person name="Fluegel L."/>
            <person name="Davis C.M."/>
            <person name="Simpson J.R."/>
            <person name="Lauterbach L."/>
            <person name="Steele A.D."/>
            <person name="Gui C."/>
            <person name="Meng S."/>
            <person name="Li G."/>
            <person name="Viehrig K."/>
            <person name="Ye F."/>
            <person name="Su P."/>
            <person name="Kiefer A.F."/>
            <person name="Nichols A."/>
            <person name="Cepeda A.J."/>
            <person name="Yan W."/>
            <person name="Fan B."/>
            <person name="Jiang Y."/>
            <person name="Adhikari A."/>
            <person name="Zheng C.-J."/>
            <person name="Schuster L."/>
            <person name="Cowan T.M."/>
            <person name="Smanski M.J."/>
            <person name="Chevrette M.G."/>
            <person name="De Carvalho L.P.S."/>
            <person name="Shen B."/>
        </authorList>
    </citation>
    <scope>NUCLEOTIDE SEQUENCE [LARGE SCALE GENOMIC DNA]</scope>
    <source>
        <strain evidence="2 3">NPDC020979</strain>
    </source>
</reference>
<name>A0ABW7T0E7_9ACTN</name>
<accession>A0ABW7T0E7</accession>
<comment type="caution">
    <text evidence="2">The sequence shown here is derived from an EMBL/GenBank/DDBJ whole genome shotgun (WGS) entry which is preliminary data.</text>
</comment>
<dbReference type="InterPro" id="IPR058692">
    <property type="entry name" value="Fn3_SaeA_2nd"/>
</dbReference>
<dbReference type="RefSeq" id="WP_397611910.1">
    <property type="nucleotide sequence ID" value="NZ_JBIRRB010000001.1"/>
</dbReference>
<keyword evidence="3" id="KW-1185">Reference proteome</keyword>
<proteinExistence type="predicted"/>
<dbReference type="Pfam" id="PF25833">
    <property type="entry name" value="Fn3_SaeA_3rd"/>
    <property type="match status" value="1"/>
</dbReference>
<dbReference type="EMBL" id="JBIRRB010000001">
    <property type="protein sequence ID" value="MFI0909278.1"/>
    <property type="molecule type" value="Genomic_DNA"/>
</dbReference>
<feature type="domain" description="SaeA second Fn3-like" evidence="1">
    <location>
        <begin position="335"/>
        <end position="412"/>
    </location>
</feature>
<organism evidence="2 3">
    <name type="scientific">Streptomyces abikoensis</name>
    <dbReference type="NCBI Taxonomy" id="97398"/>
    <lineage>
        <taxon>Bacteria</taxon>
        <taxon>Bacillati</taxon>
        <taxon>Actinomycetota</taxon>
        <taxon>Actinomycetes</taxon>
        <taxon>Kitasatosporales</taxon>
        <taxon>Streptomycetaceae</taxon>
        <taxon>Streptomyces</taxon>
    </lineage>
</organism>